<evidence type="ECO:0000313" key="3">
    <source>
        <dbReference type="Proteomes" id="UP001165065"/>
    </source>
</evidence>
<feature type="region of interest" description="Disordered" evidence="1">
    <location>
        <begin position="28"/>
        <end position="48"/>
    </location>
</feature>
<gene>
    <name evidence="2" type="ORF">TrCOL_g12695</name>
</gene>
<evidence type="ECO:0000313" key="2">
    <source>
        <dbReference type="EMBL" id="GMI44860.1"/>
    </source>
</evidence>
<comment type="caution">
    <text evidence="2">The sequence shown here is derived from an EMBL/GenBank/DDBJ whole genome shotgun (WGS) entry which is preliminary data.</text>
</comment>
<dbReference type="Proteomes" id="UP001165065">
    <property type="component" value="Unassembled WGS sequence"/>
</dbReference>
<accession>A0A9W7LBB5</accession>
<feature type="compositionally biased region" description="Acidic residues" evidence="1">
    <location>
        <begin position="336"/>
        <end position="350"/>
    </location>
</feature>
<evidence type="ECO:0000256" key="1">
    <source>
        <dbReference type="SAM" id="MobiDB-lite"/>
    </source>
</evidence>
<keyword evidence="3" id="KW-1185">Reference proteome</keyword>
<name>A0A9W7LBB5_9STRA</name>
<organism evidence="2 3">
    <name type="scientific">Triparma columacea</name>
    <dbReference type="NCBI Taxonomy" id="722753"/>
    <lineage>
        <taxon>Eukaryota</taxon>
        <taxon>Sar</taxon>
        <taxon>Stramenopiles</taxon>
        <taxon>Ochrophyta</taxon>
        <taxon>Bolidophyceae</taxon>
        <taxon>Parmales</taxon>
        <taxon>Triparmaceae</taxon>
        <taxon>Triparma</taxon>
    </lineage>
</organism>
<sequence length="350" mass="39202">MGDEISHFESFCMECSKNICTLEMQDSKGTKKIKKGQSKSFASTSSDSKRIRRKQIYLVHQLPLASPSDPNNLRTHEALQTFNRGRGKMVVVHSEEGDGSLGPKDIERLIGGVPCQVIQCSKVGVRAMRRIVGGRVAKKEVNAIVDAADGDVRRAIILTEMGGDKRDTKLSHFHALGKLLYCKRGEDGKLNDADPEIVIERSDMGQQGLQAFLQMHCVEFFTEIDELARALDCFSDSELFESKIYTTPTDNLFPRAYSATFMARAVSTNLKNKADYKFKAFNKPKCWDVGKKVREEKQAWRGIRGFNQYVVEEREMKLGSEEAGGGVLKGGGLKEELEDVIESDDDDDDW</sequence>
<proteinExistence type="predicted"/>
<feature type="compositionally biased region" description="Gly residues" evidence="1">
    <location>
        <begin position="322"/>
        <end position="331"/>
    </location>
</feature>
<dbReference type="EMBL" id="BRYA01000230">
    <property type="protein sequence ID" value="GMI44860.1"/>
    <property type="molecule type" value="Genomic_DNA"/>
</dbReference>
<feature type="region of interest" description="Disordered" evidence="1">
    <location>
        <begin position="322"/>
        <end position="350"/>
    </location>
</feature>
<dbReference type="OrthoDB" id="10265971at2759"/>
<protein>
    <submittedName>
        <fullName evidence="2">Uncharacterized protein</fullName>
    </submittedName>
</protein>
<dbReference type="AlphaFoldDB" id="A0A9W7LBB5"/>
<reference evidence="3" key="1">
    <citation type="journal article" date="2023" name="Commun. Biol.">
        <title>Genome analysis of Parmales, the sister group of diatoms, reveals the evolutionary specialization of diatoms from phago-mixotrophs to photoautotrophs.</title>
        <authorList>
            <person name="Ban H."/>
            <person name="Sato S."/>
            <person name="Yoshikawa S."/>
            <person name="Yamada K."/>
            <person name="Nakamura Y."/>
            <person name="Ichinomiya M."/>
            <person name="Sato N."/>
            <person name="Blanc-Mathieu R."/>
            <person name="Endo H."/>
            <person name="Kuwata A."/>
            <person name="Ogata H."/>
        </authorList>
    </citation>
    <scope>NUCLEOTIDE SEQUENCE [LARGE SCALE GENOMIC DNA]</scope>
</reference>